<dbReference type="Proteomes" id="UP001143981">
    <property type="component" value="Unassembled WGS sequence"/>
</dbReference>
<reference evidence="1" key="1">
    <citation type="submission" date="2022-07" db="EMBL/GenBank/DDBJ databases">
        <title>Phylogenomic reconstructions and comparative analyses of Kickxellomycotina fungi.</title>
        <authorList>
            <person name="Reynolds N.K."/>
            <person name="Stajich J.E."/>
            <person name="Barry K."/>
            <person name="Grigoriev I.V."/>
            <person name="Crous P."/>
            <person name="Smith M.E."/>
        </authorList>
    </citation>
    <scope>NUCLEOTIDE SEQUENCE</scope>
    <source>
        <strain evidence="1">BCRC 34381</strain>
    </source>
</reference>
<keyword evidence="2" id="KW-1185">Reference proteome</keyword>
<protein>
    <submittedName>
        <fullName evidence="1">Uncharacterized protein</fullName>
    </submittedName>
</protein>
<organism evidence="1 2">
    <name type="scientific">Coemansia biformis</name>
    <dbReference type="NCBI Taxonomy" id="1286918"/>
    <lineage>
        <taxon>Eukaryota</taxon>
        <taxon>Fungi</taxon>
        <taxon>Fungi incertae sedis</taxon>
        <taxon>Zoopagomycota</taxon>
        <taxon>Kickxellomycotina</taxon>
        <taxon>Kickxellomycetes</taxon>
        <taxon>Kickxellales</taxon>
        <taxon>Kickxellaceae</taxon>
        <taxon>Coemansia</taxon>
    </lineage>
</organism>
<evidence type="ECO:0000313" key="1">
    <source>
        <dbReference type="EMBL" id="KAJ1719086.1"/>
    </source>
</evidence>
<accession>A0A9W7XR17</accession>
<dbReference type="OrthoDB" id="5549401at2759"/>
<sequence>MSGYDTTQYYDKYGGVVPAISGGDKGSRREKQRAHWSVEGDSLFVSILAKHAMCDEKEGILINHRYVDPAIIDDVSRALSRNVAVDDLVQELAIKYPNKKEDSRSHDS</sequence>
<dbReference type="AlphaFoldDB" id="A0A9W7XR17"/>
<feature type="non-terminal residue" evidence="1">
    <location>
        <position position="108"/>
    </location>
</feature>
<gene>
    <name evidence="1" type="ORF">LPJ61_006387</name>
</gene>
<comment type="caution">
    <text evidence="1">The sequence shown here is derived from an EMBL/GenBank/DDBJ whole genome shotgun (WGS) entry which is preliminary data.</text>
</comment>
<name>A0A9W7XR17_9FUNG</name>
<dbReference type="EMBL" id="JANBOI010003035">
    <property type="protein sequence ID" value="KAJ1719086.1"/>
    <property type="molecule type" value="Genomic_DNA"/>
</dbReference>
<evidence type="ECO:0000313" key="2">
    <source>
        <dbReference type="Proteomes" id="UP001143981"/>
    </source>
</evidence>
<proteinExistence type="predicted"/>